<organism evidence="1 2">
    <name type="scientific">Kribbella italica</name>
    <dbReference type="NCBI Taxonomy" id="1540520"/>
    <lineage>
        <taxon>Bacteria</taxon>
        <taxon>Bacillati</taxon>
        <taxon>Actinomycetota</taxon>
        <taxon>Actinomycetes</taxon>
        <taxon>Propionibacteriales</taxon>
        <taxon>Kribbellaceae</taxon>
        <taxon>Kribbella</taxon>
    </lineage>
</organism>
<dbReference type="AlphaFoldDB" id="A0A7W9JDM4"/>
<dbReference type="Proteomes" id="UP000549971">
    <property type="component" value="Unassembled WGS sequence"/>
</dbReference>
<sequence length="52" mass="5938">MRGTWTLDSATVTVALFERLFRTAYDAVRAEAQHRLLDFAAPELDDHEVVMT</sequence>
<name>A0A7W9JDM4_9ACTN</name>
<evidence type="ECO:0000313" key="1">
    <source>
        <dbReference type="EMBL" id="MBB5840173.1"/>
    </source>
</evidence>
<proteinExistence type="predicted"/>
<protein>
    <submittedName>
        <fullName evidence="1">Uncharacterized protein</fullName>
    </submittedName>
</protein>
<dbReference type="EMBL" id="JACHMY010000001">
    <property type="protein sequence ID" value="MBB5840173.1"/>
    <property type="molecule type" value="Genomic_DNA"/>
</dbReference>
<comment type="caution">
    <text evidence="1">The sequence shown here is derived from an EMBL/GenBank/DDBJ whole genome shotgun (WGS) entry which is preliminary data.</text>
</comment>
<dbReference type="RefSeq" id="WP_184802338.1">
    <property type="nucleotide sequence ID" value="NZ_JACHMY010000001.1"/>
</dbReference>
<accession>A0A7W9JDM4</accession>
<reference evidence="1 2" key="1">
    <citation type="submission" date="2020-08" db="EMBL/GenBank/DDBJ databases">
        <title>Sequencing the genomes of 1000 actinobacteria strains.</title>
        <authorList>
            <person name="Klenk H.-P."/>
        </authorList>
    </citation>
    <scope>NUCLEOTIDE SEQUENCE [LARGE SCALE GENOMIC DNA]</scope>
    <source>
        <strain evidence="1 2">DSM 28967</strain>
    </source>
</reference>
<keyword evidence="2" id="KW-1185">Reference proteome</keyword>
<gene>
    <name evidence="1" type="ORF">HDA39_006907</name>
</gene>
<evidence type="ECO:0000313" key="2">
    <source>
        <dbReference type="Proteomes" id="UP000549971"/>
    </source>
</evidence>